<evidence type="ECO:0000313" key="3">
    <source>
        <dbReference type="EMBL" id="KAG0315861.1"/>
    </source>
</evidence>
<dbReference type="InterPro" id="IPR021109">
    <property type="entry name" value="Peptidase_aspartic_dom_sf"/>
</dbReference>
<evidence type="ECO:0000256" key="1">
    <source>
        <dbReference type="SAM" id="MobiDB-lite"/>
    </source>
</evidence>
<name>A0A9P6RE57_9FUNG</name>
<proteinExistence type="predicted"/>
<dbReference type="InterPro" id="IPR033121">
    <property type="entry name" value="PEPTIDASE_A1"/>
</dbReference>
<accession>A0A9P6RE57</accession>
<dbReference type="OrthoDB" id="547311at2759"/>
<reference evidence="3" key="1">
    <citation type="journal article" date="2020" name="Fungal Divers.">
        <title>Resolving the Mortierellaceae phylogeny through synthesis of multi-gene phylogenetics and phylogenomics.</title>
        <authorList>
            <person name="Vandepol N."/>
            <person name="Liber J."/>
            <person name="Desiro A."/>
            <person name="Na H."/>
            <person name="Kennedy M."/>
            <person name="Barry K."/>
            <person name="Grigoriev I.V."/>
            <person name="Miller A.N."/>
            <person name="O'Donnell K."/>
            <person name="Stajich J.E."/>
            <person name="Bonito G."/>
        </authorList>
    </citation>
    <scope>NUCLEOTIDE SEQUENCE</scope>
    <source>
        <strain evidence="3">NVP60</strain>
    </source>
</reference>
<organism evidence="3 4">
    <name type="scientific">Linnemannia gamsii</name>
    <dbReference type="NCBI Taxonomy" id="64522"/>
    <lineage>
        <taxon>Eukaryota</taxon>
        <taxon>Fungi</taxon>
        <taxon>Fungi incertae sedis</taxon>
        <taxon>Mucoromycota</taxon>
        <taxon>Mortierellomycotina</taxon>
        <taxon>Mortierellomycetes</taxon>
        <taxon>Mortierellales</taxon>
        <taxon>Mortierellaceae</taxon>
        <taxon>Linnemannia</taxon>
    </lineage>
</organism>
<evidence type="ECO:0000313" key="4">
    <source>
        <dbReference type="Proteomes" id="UP000823405"/>
    </source>
</evidence>
<dbReference type="AlphaFoldDB" id="A0A9P6RE57"/>
<feature type="region of interest" description="Disordered" evidence="1">
    <location>
        <begin position="49"/>
        <end position="80"/>
    </location>
</feature>
<dbReference type="EMBL" id="JAAAIN010000346">
    <property type="protein sequence ID" value="KAG0315861.1"/>
    <property type="molecule type" value="Genomic_DNA"/>
</dbReference>
<feature type="compositionally biased region" description="Low complexity" evidence="1">
    <location>
        <begin position="49"/>
        <end position="62"/>
    </location>
</feature>
<feature type="compositionally biased region" description="Basic and acidic residues" evidence="1">
    <location>
        <begin position="69"/>
        <end position="80"/>
    </location>
</feature>
<gene>
    <name evidence="3" type="ORF">BGZ97_007735</name>
</gene>
<feature type="domain" description="Peptidase A1" evidence="2">
    <location>
        <begin position="93"/>
        <end position="258"/>
    </location>
</feature>
<dbReference type="Gene3D" id="2.40.70.10">
    <property type="entry name" value="Acid Proteases"/>
    <property type="match status" value="1"/>
</dbReference>
<comment type="caution">
    <text evidence="3">The sequence shown here is derived from an EMBL/GenBank/DDBJ whole genome shotgun (WGS) entry which is preliminary data.</text>
</comment>
<sequence length="308" mass="33609">MIAVRYTEGIIRTKLASDIVTLGFAPPPPSSLPFEPVIVNAGSGISNNYNNSGNNSSTVSNSTAVRTNGSKETKEVETESSTKFRQDELGFLNFSGRFRAKRTFGLTSDISGDTFLLAKETNVPGFLGASQGRFESDSDYSTHIFSEIVNELPITVFSLVFTENWGTLTLGGPDPVFHSKPITWINTIKGEAGWVTHLSSQIDIYAKDSDPKTTPESDTGYVRTNLDRVWFDSGTTYIWGDERAIVPLNEWMGADPVTGQISSPYNITATNPTGKAVVPGIHKILEQEVKELIELDVTKTSDASFSTF</sequence>
<keyword evidence="4" id="KW-1185">Reference proteome</keyword>
<protein>
    <recommendedName>
        <fullName evidence="2">Peptidase A1 domain-containing protein</fullName>
    </recommendedName>
</protein>
<dbReference type="Pfam" id="PF00026">
    <property type="entry name" value="Asp"/>
    <property type="match status" value="1"/>
</dbReference>
<dbReference type="SUPFAM" id="SSF50630">
    <property type="entry name" value="Acid proteases"/>
    <property type="match status" value="1"/>
</dbReference>
<dbReference type="Proteomes" id="UP000823405">
    <property type="component" value="Unassembled WGS sequence"/>
</dbReference>
<evidence type="ECO:0000259" key="2">
    <source>
        <dbReference type="Pfam" id="PF00026"/>
    </source>
</evidence>